<dbReference type="GeneID" id="94688412"/>
<accession>A0A9Q3W4L4</accession>
<gene>
    <name evidence="3" type="ORF">LZG35_06345</name>
</gene>
<dbReference type="Gene3D" id="3.20.20.140">
    <property type="entry name" value="Metal-dependent hydrolases"/>
    <property type="match status" value="1"/>
</dbReference>
<dbReference type="InterPro" id="IPR016195">
    <property type="entry name" value="Pol/histidinol_Pase-like"/>
</dbReference>
<reference evidence="3" key="1">
    <citation type="submission" date="2022-01" db="EMBL/GenBank/DDBJ databases">
        <authorList>
            <person name="Karlyshev A.V."/>
            <person name="Jaspars M."/>
        </authorList>
    </citation>
    <scope>NUCLEOTIDE SEQUENCE</scope>
    <source>
        <strain evidence="3">AGSA3-2</strain>
    </source>
</reference>
<dbReference type="SUPFAM" id="SSF89550">
    <property type="entry name" value="PHP domain-like"/>
    <property type="match status" value="1"/>
</dbReference>
<feature type="signal peptide" evidence="2">
    <location>
        <begin position="1"/>
        <end position="27"/>
    </location>
</feature>
<dbReference type="RefSeq" id="WP_022993621.1">
    <property type="nucleotide sequence ID" value="NZ_CBDDTQ010000006.1"/>
</dbReference>
<feature type="compositionally biased region" description="Pro residues" evidence="1">
    <location>
        <begin position="36"/>
        <end position="48"/>
    </location>
</feature>
<protein>
    <submittedName>
        <fullName evidence="3">S-layer protein</fullName>
    </submittedName>
</protein>
<dbReference type="PROSITE" id="PS51257">
    <property type="entry name" value="PROKAR_LIPOPROTEIN"/>
    <property type="match status" value="1"/>
</dbReference>
<sequence length="542" mass="59974">MSFLFSRDSRVSLLSAITLATFLSACGGSGDSSSPSPEPTPEPTPEPQPSGTWSAGDLHVHTYQSDDAQVSLESVLDDAFTRYDLDWLTISNHLRTSYRDHDGAELGESIPFYQALIDYEVPYLKQALDQDRYPGALMYSSFEWDMPTHDHVNVGIGMDDPMSEANLQAVAEFEYLFTTRDASLFDPALVESLGDQPRANTTHEDALTALRWLRDNHPDSYMLLNHPSRYMGKYTIAQIRQMHDLAPDQFFAIEGMVGNQMEPDRGGYAEAYTEENLGSRTYGGVDYLVAKLGGTWDALLGEGRRIWNVANSDYHFTTAQGRYSSGYAPGEYAKTYVWKDGEDASALLDGLRGGRLFGVFGDLIDALEFQAESTEGSTPMGGTLTAALGEQVTVTIRFRSPQTNHYEYPLESGQSAYMKPTVDHVDLIVGDVQAPAQPDSADYQSASNPSTRVLARFTANDWTVDEDGYNVITHTLTVTGDQYLRLRGTNLAVNVPGQMEDGEPLPDAKVEVANDAARFDAINARNYNDLWFYSNPVFITVE</sequence>
<dbReference type="Proteomes" id="UP001107961">
    <property type="component" value="Unassembled WGS sequence"/>
</dbReference>
<comment type="caution">
    <text evidence="3">The sequence shown here is derived from an EMBL/GenBank/DDBJ whole genome shotgun (WGS) entry which is preliminary data.</text>
</comment>
<feature type="chain" id="PRO_5040422545" evidence="2">
    <location>
        <begin position="28"/>
        <end position="542"/>
    </location>
</feature>
<evidence type="ECO:0000256" key="1">
    <source>
        <dbReference type="SAM" id="MobiDB-lite"/>
    </source>
</evidence>
<dbReference type="EMBL" id="JAJVKT010000006">
    <property type="protein sequence ID" value="MCE7508252.1"/>
    <property type="molecule type" value="Genomic_DNA"/>
</dbReference>
<feature type="region of interest" description="Disordered" evidence="1">
    <location>
        <begin position="28"/>
        <end position="56"/>
    </location>
</feature>
<keyword evidence="4" id="KW-1185">Reference proteome</keyword>
<name>A0A9Q3W4L4_9GAMM</name>
<evidence type="ECO:0000313" key="4">
    <source>
        <dbReference type="Proteomes" id="UP001107961"/>
    </source>
</evidence>
<keyword evidence="2" id="KW-0732">Signal</keyword>
<dbReference type="KEGG" id="axe:P40_19105"/>
<proteinExistence type="predicted"/>
<dbReference type="AlphaFoldDB" id="A0A9Q3W4L4"/>
<evidence type="ECO:0000313" key="3">
    <source>
        <dbReference type="EMBL" id="MCE7508252.1"/>
    </source>
</evidence>
<organism evidence="3 4">
    <name type="scientific">Alloalcanivorax xenomutans</name>
    <dbReference type="NCBI Taxonomy" id="1094342"/>
    <lineage>
        <taxon>Bacteria</taxon>
        <taxon>Pseudomonadati</taxon>
        <taxon>Pseudomonadota</taxon>
        <taxon>Gammaproteobacteria</taxon>
        <taxon>Oceanospirillales</taxon>
        <taxon>Alcanivoracaceae</taxon>
        <taxon>Alloalcanivorax</taxon>
    </lineage>
</organism>
<evidence type="ECO:0000256" key="2">
    <source>
        <dbReference type="SAM" id="SignalP"/>
    </source>
</evidence>